<dbReference type="Pfam" id="PF13600">
    <property type="entry name" value="DUF4140"/>
    <property type="match status" value="1"/>
</dbReference>
<proteinExistence type="predicted"/>
<evidence type="ECO:0000259" key="2">
    <source>
        <dbReference type="Pfam" id="PF13598"/>
    </source>
</evidence>
<sequence>MHRIRVLATEHPIDSIILSNTGKAEITRAFKIDLQEGQTKVTFSMLSSSLDPHSVRISVPGFPKAKHRAYLSKVTCSRVSGSDDPLNKTVHALKAQKKLLQHEGKVLHTQAEVMVKYANTLDGRYAGPEAMNTFLGAFLEHGKENMQKLADIDAKLEEIDQQICAEKKNYTARGSSNSEVIAVIKSEEAANVELQLAYIVNGPVWSPAYELHIESDEHGRPSSTVHLHYCVHITQTTGEDWDDTRLILSTGALHDVARRSPSNKPVQMNISSSASRKSCQSPPAPRRAPPPPPARVIPTLAHPACVERLDRSTNSLDTEEEAPGPVFPGELRTGVLAPLGSAPAIALKHTIPERTPSQTSVSESAAALSYAIAGKISVPADAGNHVVTIANLAFPVEYKYVSVPRLDPRVYLECFLQNNSEFRLLSGPISVIINGRYVSKTDIPDVPRNNSLTIPLGDDPSILISYTRRSQTKKEGAGSFAEVMNVTTYTNTISVTNEHSFAVEQVVIRDALPTTPHSRVQVLLKSPQELIEAKEGVLVNVDTGKLENVNKMEEEEEDKDFEVIGEAKVGEGLKVKWTKEKEGLHEYQCRLNANAEAKLEMVYETRVPNDLLCSF</sequence>
<feature type="compositionally biased region" description="Polar residues" evidence="1">
    <location>
        <begin position="260"/>
        <end position="281"/>
    </location>
</feature>
<evidence type="ECO:0008006" key="6">
    <source>
        <dbReference type="Google" id="ProtNLM"/>
    </source>
</evidence>
<dbReference type="Pfam" id="PF13598">
    <property type="entry name" value="DUF4139"/>
    <property type="match status" value="1"/>
</dbReference>
<gene>
    <name evidence="4" type="ORF">NP233_g4753</name>
</gene>
<feature type="domain" description="DUF4140" evidence="3">
    <location>
        <begin position="23"/>
        <end position="116"/>
    </location>
</feature>
<feature type="region of interest" description="Disordered" evidence="1">
    <location>
        <begin position="258"/>
        <end position="296"/>
    </location>
</feature>
<protein>
    <recommendedName>
        <fullName evidence="6">Protein F37C4.5</fullName>
    </recommendedName>
</protein>
<dbReference type="AlphaFoldDB" id="A0AAD5VWU0"/>
<evidence type="ECO:0000313" key="4">
    <source>
        <dbReference type="EMBL" id="KAJ3569898.1"/>
    </source>
</evidence>
<dbReference type="Proteomes" id="UP001213000">
    <property type="component" value="Unassembled WGS sequence"/>
</dbReference>
<dbReference type="InterPro" id="IPR011935">
    <property type="entry name" value="CHP02231"/>
</dbReference>
<evidence type="ECO:0000313" key="5">
    <source>
        <dbReference type="Proteomes" id="UP001213000"/>
    </source>
</evidence>
<name>A0AAD5VWU0_9AGAR</name>
<accession>A0AAD5VWU0</accession>
<dbReference type="PANTHER" id="PTHR31005:SF8">
    <property type="entry name" value="DUF4139 DOMAIN-CONTAINING PROTEIN"/>
    <property type="match status" value="1"/>
</dbReference>
<dbReference type="InterPro" id="IPR037291">
    <property type="entry name" value="DUF4139"/>
</dbReference>
<evidence type="ECO:0000259" key="3">
    <source>
        <dbReference type="Pfam" id="PF13600"/>
    </source>
</evidence>
<comment type="caution">
    <text evidence="4">The sequence shown here is derived from an EMBL/GenBank/DDBJ whole genome shotgun (WGS) entry which is preliminary data.</text>
</comment>
<dbReference type="PANTHER" id="PTHR31005">
    <property type="entry name" value="DUF4139 DOMAIN-CONTAINING PROTEIN"/>
    <property type="match status" value="1"/>
</dbReference>
<feature type="domain" description="DUF4139" evidence="2">
    <location>
        <begin position="194"/>
        <end position="563"/>
    </location>
</feature>
<dbReference type="InterPro" id="IPR025554">
    <property type="entry name" value="DUF4140"/>
</dbReference>
<evidence type="ECO:0000256" key="1">
    <source>
        <dbReference type="SAM" id="MobiDB-lite"/>
    </source>
</evidence>
<feature type="compositionally biased region" description="Pro residues" evidence="1">
    <location>
        <begin position="282"/>
        <end position="295"/>
    </location>
</feature>
<keyword evidence="5" id="KW-1185">Reference proteome</keyword>
<dbReference type="EMBL" id="JANIEX010000264">
    <property type="protein sequence ID" value="KAJ3569898.1"/>
    <property type="molecule type" value="Genomic_DNA"/>
</dbReference>
<organism evidence="4 5">
    <name type="scientific">Leucocoprinus birnbaumii</name>
    <dbReference type="NCBI Taxonomy" id="56174"/>
    <lineage>
        <taxon>Eukaryota</taxon>
        <taxon>Fungi</taxon>
        <taxon>Dikarya</taxon>
        <taxon>Basidiomycota</taxon>
        <taxon>Agaricomycotina</taxon>
        <taxon>Agaricomycetes</taxon>
        <taxon>Agaricomycetidae</taxon>
        <taxon>Agaricales</taxon>
        <taxon>Agaricineae</taxon>
        <taxon>Agaricaceae</taxon>
        <taxon>Leucocoprinus</taxon>
    </lineage>
</organism>
<reference evidence="4" key="1">
    <citation type="submission" date="2022-07" db="EMBL/GenBank/DDBJ databases">
        <title>Genome Sequence of Leucocoprinus birnbaumii.</title>
        <authorList>
            <person name="Buettner E."/>
        </authorList>
    </citation>
    <scope>NUCLEOTIDE SEQUENCE</scope>
    <source>
        <strain evidence="4">VT141</strain>
    </source>
</reference>